<proteinExistence type="predicted"/>
<gene>
    <name evidence="2" type="ORF">PHMEG_00021440</name>
</gene>
<evidence type="ECO:0000256" key="1">
    <source>
        <dbReference type="SAM" id="MobiDB-lite"/>
    </source>
</evidence>
<keyword evidence="3" id="KW-1185">Reference proteome</keyword>
<comment type="caution">
    <text evidence="2">The sequence shown here is derived from an EMBL/GenBank/DDBJ whole genome shotgun (WGS) entry which is preliminary data.</text>
</comment>
<dbReference type="EMBL" id="NBNE01004014">
    <property type="protein sequence ID" value="OWZ06318.1"/>
    <property type="molecule type" value="Genomic_DNA"/>
</dbReference>
<dbReference type="OrthoDB" id="128282at2759"/>
<evidence type="ECO:0000313" key="2">
    <source>
        <dbReference type="EMBL" id="OWZ06318.1"/>
    </source>
</evidence>
<protein>
    <submittedName>
        <fullName evidence="2">Uncharacterized protein</fullName>
    </submittedName>
</protein>
<sequence>MSNIFWRHRSFERQLTPVQLRDIHTLEDIGSDIQKVEKRMSSRSSSPSSSRRDDKRHSSSSGNYGRHDSRSHSQERSRSEPHHTSRVAPVDAYVMDLITELQTRASSEDPNQYSNDYSNDDPIDFYEGNEADQDECDSDCGSMDELQGEGIIPTKPRDWSWLLTTTNVEMLLTGRSHGATSVHKTRDNSQVDLVKVDFDLRLSLAQGSMIPEFPETELGSMRCMWWMESFHPLFPTMPVQMHDPGKCEAFNELAKIIRTNVDKKNISPELYKLVLGGYLN</sequence>
<dbReference type="Proteomes" id="UP000198211">
    <property type="component" value="Unassembled WGS sequence"/>
</dbReference>
<organism evidence="2 3">
    <name type="scientific">Phytophthora megakarya</name>
    <dbReference type="NCBI Taxonomy" id="4795"/>
    <lineage>
        <taxon>Eukaryota</taxon>
        <taxon>Sar</taxon>
        <taxon>Stramenopiles</taxon>
        <taxon>Oomycota</taxon>
        <taxon>Peronosporomycetes</taxon>
        <taxon>Peronosporales</taxon>
        <taxon>Peronosporaceae</taxon>
        <taxon>Phytophthora</taxon>
    </lineage>
</organism>
<accession>A0A225VN41</accession>
<evidence type="ECO:0000313" key="3">
    <source>
        <dbReference type="Proteomes" id="UP000198211"/>
    </source>
</evidence>
<dbReference type="AlphaFoldDB" id="A0A225VN41"/>
<feature type="region of interest" description="Disordered" evidence="1">
    <location>
        <begin position="34"/>
        <end position="91"/>
    </location>
</feature>
<reference evidence="3" key="1">
    <citation type="submission" date="2017-03" db="EMBL/GenBank/DDBJ databases">
        <title>Phytopthora megakarya and P. palmivora, two closely related causual agents of cacao black pod achieved similar genome size and gene model numbers by different mechanisms.</title>
        <authorList>
            <person name="Ali S."/>
            <person name="Shao J."/>
            <person name="Larry D.J."/>
            <person name="Kronmiller B."/>
            <person name="Shen D."/>
            <person name="Strem M.D."/>
            <person name="Melnick R.L."/>
            <person name="Guiltinan M.J."/>
            <person name="Tyler B.M."/>
            <person name="Meinhardt L.W."/>
            <person name="Bailey B.A."/>
        </authorList>
    </citation>
    <scope>NUCLEOTIDE SEQUENCE [LARGE SCALE GENOMIC DNA]</scope>
    <source>
        <strain evidence="3">zdho120</strain>
    </source>
</reference>
<feature type="compositionally biased region" description="Basic and acidic residues" evidence="1">
    <location>
        <begin position="65"/>
        <end position="83"/>
    </location>
</feature>
<name>A0A225VN41_9STRA</name>